<dbReference type="InterPro" id="IPR036028">
    <property type="entry name" value="SH3-like_dom_sf"/>
</dbReference>
<accession>A0A139AXQ7</accession>
<gene>
    <name evidence="5" type="ORF">M427DRAFT_130282</name>
</gene>
<evidence type="ECO:0000313" key="5">
    <source>
        <dbReference type="EMBL" id="KXS21500.1"/>
    </source>
</evidence>
<dbReference type="SUPFAM" id="SSF50044">
    <property type="entry name" value="SH3-domain"/>
    <property type="match status" value="2"/>
</dbReference>
<dbReference type="GO" id="GO:0005737">
    <property type="term" value="C:cytoplasm"/>
    <property type="evidence" value="ECO:0007669"/>
    <property type="project" value="TreeGrafter"/>
</dbReference>
<dbReference type="PANTHER" id="PTHR14167">
    <property type="entry name" value="SH3 DOMAIN-CONTAINING"/>
    <property type="match status" value="1"/>
</dbReference>
<name>A0A139AXQ7_GONPJ</name>
<dbReference type="Proteomes" id="UP000070544">
    <property type="component" value="Unassembled WGS sequence"/>
</dbReference>
<evidence type="ECO:0000313" key="6">
    <source>
        <dbReference type="Proteomes" id="UP000070544"/>
    </source>
</evidence>
<protein>
    <recommendedName>
        <fullName evidence="4">SH3 domain-containing protein</fullName>
    </recommendedName>
</protein>
<feature type="region of interest" description="Disordered" evidence="3">
    <location>
        <begin position="353"/>
        <end position="403"/>
    </location>
</feature>
<dbReference type="InterPro" id="IPR050384">
    <property type="entry name" value="Endophilin_SH3RF"/>
</dbReference>
<keyword evidence="6" id="KW-1185">Reference proteome</keyword>
<dbReference type="PROSITE" id="PS50002">
    <property type="entry name" value="SH3"/>
    <property type="match status" value="1"/>
</dbReference>
<organism evidence="5 6">
    <name type="scientific">Gonapodya prolifera (strain JEL478)</name>
    <name type="common">Monoblepharis prolifera</name>
    <dbReference type="NCBI Taxonomy" id="1344416"/>
    <lineage>
        <taxon>Eukaryota</taxon>
        <taxon>Fungi</taxon>
        <taxon>Fungi incertae sedis</taxon>
        <taxon>Chytridiomycota</taxon>
        <taxon>Chytridiomycota incertae sedis</taxon>
        <taxon>Monoblepharidomycetes</taxon>
        <taxon>Monoblepharidales</taxon>
        <taxon>Gonapodyaceae</taxon>
        <taxon>Gonapodya</taxon>
    </lineage>
</organism>
<dbReference type="EMBL" id="KQ965732">
    <property type="protein sequence ID" value="KXS21500.1"/>
    <property type="molecule type" value="Genomic_DNA"/>
</dbReference>
<feature type="domain" description="SH3" evidence="4">
    <location>
        <begin position="500"/>
        <end position="557"/>
    </location>
</feature>
<dbReference type="Gene3D" id="2.30.30.40">
    <property type="entry name" value="SH3 Domains"/>
    <property type="match status" value="2"/>
</dbReference>
<evidence type="ECO:0000256" key="2">
    <source>
        <dbReference type="PROSITE-ProRule" id="PRU00192"/>
    </source>
</evidence>
<dbReference type="InterPro" id="IPR001452">
    <property type="entry name" value="SH3_domain"/>
</dbReference>
<evidence type="ECO:0000256" key="3">
    <source>
        <dbReference type="SAM" id="MobiDB-lite"/>
    </source>
</evidence>
<evidence type="ECO:0000259" key="4">
    <source>
        <dbReference type="PROSITE" id="PS50002"/>
    </source>
</evidence>
<dbReference type="Pfam" id="PF00018">
    <property type="entry name" value="SH3_1"/>
    <property type="match status" value="1"/>
</dbReference>
<evidence type="ECO:0000256" key="1">
    <source>
        <dbReference type="ARBA" id="ARBA00022443"/>
    </source>
</evidence>
<keyword evidence="1 2" id="KW-0728">SH3 domain</keyword>
<sequence>MDSDSPDGQYPYGPERTPIEPPESEQFIPAGGFGLGPKLAGLGGGGSGYHPLSSSPHGWGVEGDSYTLHDFGGPGGGQSYSSSGGGGGFGGGQNYTTSANGGGGQNYTTNAHGGAGQNYATNAYGGGGQNYTTNTGGAGSPHSPMSSMGVGIGPATPTGLGGFGPGAHAFAHLPVQGAGAGGVDFGLASAGVVGAAALGRGLGAYGGAGGVAGRGGPGPPPQGFAQPAMPQMPAPAAPIMVNRTFLVVTVFEPEEADELMLQEGQHVHVNYLFADNWFAGRCVETGQSGYAPIVVLAPEGQSGRTTAAASSSAREIMRRVQSKHYSLGPHGLSEILDPAAISTTFHEETATSLEKMAGPPPPMSAESRTGTGASGGGLSVSTTARTRTPHKLGPSSRKSSVGSASVAPLSWIGDFVPTASIASYASSGGQSGGTAAYPRTMSRKAASLFTASVRYDSDARSALTVDTEDLNRTAEEADLSDPIKLYKSLGGSLDDSLGVVFEREMVVAYPYEADDDDELDLSIGEKIHVLRLLGDGWVFAENGEGDEGFAPLTHLRQ</sequence>
<dbReference type="AlphaFoldDB" id="A0A139AXQ7"/>
<dbReference type="SMART" id="SM00326">
    <property type="entry name" value="SH3"/>
    <property type="match status" value="2"/>
</dbReference>
<dbReference type="PANTHER" id="PTHR14167:SF116">
    <property type="entry name" value="CAP, ISOFORM AC"/>
    <property type="match status" value="1"/>
</dbReference>
<dbReference type="OrthoDB" id="5340910at2759"/>
<proteinExistence type="predicted"/>
<feature type="region of interest" description="Disordered" evidence="3">
    <location>
        <begin position="1"/>
        <end position="33"/>
    </location>
</feature>
<reference evidence="5 6" key="1">
    <citation type="journal article" date="2015" name="Genome Biol. Evol.">
        <title>Phylogenomic analyses indicate that early fungi evolved digesting cell walls of algal ancestors of land plants.</title>
        <authorList>
            <person name="Chang Y."/>
            <person name="Wang S."/>
            <person name="Sekimoto S."/>
            <person name="Aerts A.L."/>
            <person name="Choi C."/>
            <person name="Clum A."/>
            <person name="LaButti K.M."/>
            <person name="Lindquist E.A."/>
            <person name="Yee Ngan C."/>
            <person name="Ohm R.A."/>
            <person name="Salamov A.A."/>
            <person name="Grigoriev I.V."/>
            <person name="Spatafora J.W."/>
            <person name="Berbee M.L."/>
        </authorList>
    </citation>
    <scope>NUCLEOTIDE SEQUENCE [LARGE SCALE GENOMIC DNA]</scope>
    <source>
        <strain evidence="5 6">JEL478</strain>
    </source>
</reference>